<evidence type="ECO:0000256" key="2">
    <source>
        <dbReference type="ARBA" id="ARBA00022695"/>
    </source>
</evidence>
<feature type="domain" description="Integrase catalytic" evidence="8">
    <location>
        <begin position="311"/>
        <end position="481"/>
    </location>
</feature>
<accession>A0ABN7RST9</accession>
<keyword evidence="6" id="KW-0695">RNA-directed DNA polymerase</keyword>
<dbReference type="InterPro" id="IPR012337">
    <property type="entry name" value="RNaseH-like_sf"/>
</dbReference>
<evidence type="ECO:0000256" key="6">
    <source>
        <dbReference type="ARBA" id="ARBA00022918"/>
    </source>
</evidence>
<keyword evidence="5" id="KW-0378">Hydrolase</keyword>
<dbReference type="Pfam" id="PF17921">
    <property type="entry name" value="Integrase_H2C2"/>
    <property type="match status" value="1"/>
</dbReference>
<dbReference type="InterPro" id="IPR043502">
    <property type="entry name" value="DNA/RNA_pol_sf"/>
</dbReference>
<dbReference type="CDD" id="cd09274">
    <property type="entry name" value="RNase_HI_RT_Ty3"/>
    <property type="match status" value="1"/>
</dbReference>
<dbReference type="InterPro" id="IPR041373">
    <property type="entry name" value="RT_RNaseH"/>
</dbReference>
<evidence type="ECO:0000313" key="9">
    <source>
        <dbReference type="EMBL" id="CAG5082236.1"/>
    </source>
</evidence>
<evidence type="ECO:0000259" key="8">
    <source>
        <dbReference type="PROSITE" id="PS50994"/>
    </source>
</evidence>
<keyword evidence="4" id="KW-0255">Endonuclease</keyword>
<dbReference type="PANTHER" id="PTHR37984:SF15">
    <property type="entry name" value="INTEGRASE CATALYTIC DOMAIN-CONTAINING PROTEIN"/>
    <property type="match status" value="1"/>
</dbReference>
<dbReference type="InterPro" id="IPR050951">
    <property type="entry name" value="Retrovirus_Pol_polyprotein"/>
</dbReference>
<dbReference type="SUPFAM" id="SSF53098">
    <property type="entry name" value="Ribonuclease H-like"/>
    <property type="match status" value="1"/>
</dbReference>
<sequence length="551" mass="62666">MKPINDVRNSANETNCFKWTKEADLALKEIQRRLSETPVISFPNFDESFHLYTDASLYAAGGVLLQEYGGRVHLVSAISHTFNKAERKWNTSEKEMFSIVWCCERLEKLLKGRFFQIHTDHRSLIFLHKKKFKNSKISRWQSRLEEFDFHIVYIKGSENQFADFMSRRPGEDDKSLGYDSEFPVGREYEIDKNSPVRVFVPFWNENQFPEKITLSEVKIHKVNVKAIAAPMEIPLVSANYNNILDYQREDSALSAIITFLESAHDLSGHLGEPRTLERLEDVWWPSFQDDVSNYVHSCVPCLRRKGSAGTRTKPPLGTLRRGKTAGESIQIDFACMPPAGGFKYYLVVADTFSRYTWCIPTRSDTAICAAKALIYKVFLPMDFLPKHLHSDRGTHFCASVIDEMCKLNQIKHTISTAFHPQSNAFAERANRTIKNSLFCMVNSSSGRKTWADCVPHVMRALNSVKNKSTKISPREVWFGRKSTFTHSTGAEMTAETPQVFGLNVGALAKSAEAIVKTAMEAADRAMEHRLKNEPKPRPIPLALSCTLSEKT</sequence>
<dbReference type="Gene3D" id="3.30.420.10">
    <property type="entry name" value="Ribonuclease H-like superfamily/Ribonuclease H"/>
    <property type="match status" value="1"/>
</dbReference>
<keyword evidence="1" id="KW-0808">Transferase</keyword>
<reference evidence="9 10" key="1">
    <citation type="submission" date="2021-04" db="EMBL/GenBank/DDBJ databases">
        <authorList>
            <person name="Bliznina A."/>
        </authorList>
    </citation>
    <scope>NUCLEOTIDE SEQUENCE [LARGE SCALE GENOMIC DNA]</scope>
</reference>
<dbReference type="PANTHER" id="PTHR37984">
    <property type="entry name" value="PROTEIN CBG26694"/>
    <property type="match status" value="1"/>
</dbReference>
<dbReference type="EMBL" id="OU015568">
    <property type="protein sequence ID" value="CAG5082236.1"/>
    <property type="molecule type" value="Genomic_DNA"/>
</dbReference>
<evidence type="ECO:0000256" key="7">
    <source>
        <dbReference type="ARBA" id="ARBA00039658"/>
    </source>
</evidence>
<evidence type="ECO:0000256" key="1">
    <source>
        <dbReference type="ARBA" id="ARBA00022679"/>
    </source>
</evidence>
<keyword evidence="3" id="KW-0540">Nuclease</keyword>
<dbReference type="Proteomes" id="UP001158576">
    <property type="component" value="Chromosome PAR"/>
</dbReference>
<dbReference type="InterPro" id="IPR001584">
    <property type="entry name" value="Integrase_cat-core"/>
</dbReference>
<dbReference type="InterPro" id="IPR041588">
    <property type="entry name" value="Integrase_H2C2"/>
</dbReference>
<name>A0ABN7RST9_OIKDI</name>
<proteinExistence type="predicted"/>
<keyword evidence="10" id="KW-1185">Reference proteome</keyword>
<dbReference type="Gene3D" id="3.10.20.370">
    <property type="match status" value="1"/>
</dbReference>
<dbReference type="PROSITE" id="PS50994">
    <property type="entry name" value="INTEGRASE"/>
    <property type="match status" value="1"/>
</dbReference>
<evidence type="ECO:0000256" key="3">
    <source>
        <dbReference type="ARBA" id="ARBA00022722"/>
    </source>
</evidence>
<dbReference type="Pfam" id="PF00665">
    <property type="entry name" value="rve"/>
    <property type="match status" value="1"/>
</dbReference>
<evidence type="ECO:0000313" key="10">
    <source>
        <dbReference type="Proteomes" id="UP001158576"/>
    </source>
</evidence>
<dbReference type="Pfam" id="PF17917">
    <property type="entry name" value="RT_RNaseH"/>
    <property type="match status" value="1"/>
</dbReference>
<dbReference type="InterPro" id="IPR036397">
    <property type="entry name" value="RNaseH_sf"/>
</dbReference>
<evidence type="ECO:0000256" key="5">
    <source>
        <dbReference type="ARBA" id="ARBA00022801"/>
    </source>
</evidence>
<evidence type="ECO:0000256" key="4">
    <source>
        <dbReference type="ARBA" id="ARBA00022759"/>
    </source>
</evidence>
<dbReference type="Gene3D" id="1.10.340.70">
    <property type="match status" value="1"/>
</dbReference>
<gene>
    <name evidence="9" type="ORF">OKIOD_LOCUS1630</name>
</gene>
<dbReference type="SUPFAM" id="SSF56672">
    <property type="entry name" value="DNA/RNA polymerases"/>
    <property type="match status" value="1"/>
</dbReference>
<keyword evidence="2" id="KW-0548">Nucleotidyltransferase</keyword>
<organism evidence="9 10">
    <name type="scientific">Oikopleura dioica</name>
    <name type="common">Tunicate</name>
    <dbReference type="NCBI Taxonomy" id="34765"/>
    <lineage>
        <taxon>Eukaryota</taxon>
        <taxon>Metazoa</taxon>
        <taxon>Chordata</taxon>
        <taxon>Tunicata</taxon>
        <taxon>Appendicularia</taxon>
        <taxon>Copelata</taxon>
        <taxon>Oikopleuridae</taxon>
        <taxon>Oikopleura</taxon>
    </lineage>
</organism>
<protein>
    <recommendedName>
        <fullName evidence="7">Gypsy retrotransposon integrase-like protein 1</fullName>
    </recommendedName>
</protein>